<dbReference type="eggNOG" id="ENOG502RMID">
    <property type="taxonomic scope" value="Eukaryota"/>
</dbReference>
<dbReference type="EMBL" id="GL871003">
    <property type="protein sequence ID" value="EGC37281.1"/>
    <property type="molecule type" value="Genomic_DNA"/>
</dbReference>
<feature type="transmembrane region" description="Helical" evidence="1">
    <location>
        <begin position="109"/>
        <end position="126"/>
    </location>
</feature>
<dbReference type="PANTHER" id="PTHR36513">
    <property type="entry name" value="ABC TRANSMEMBRANE TYPE-1 DOMAIN-CONTAINING PROTEIN"/>
    <property type="match status" value="1"/>
</dbReference>
<dbReference type="VEuPathDB" id="AmoebaDB:DICPUDRAFT_46613"/>
<dbReference type="ESTHER" id="dicpu-f0zfi0">
    <property type="family name" value="Duf_900"/>
</dbReference>
<proteinExistence type="predicted"/>
<keyword evidence="1" id="KW-0472">Membrane</keyword>
<evidence type="ECO:0000313" key="3">
    <source>
        <dbReference type="Proteomes" id="UP000001064"/>
    </source>
</evidence>
<dbReference type="SUPFAM" id="SSF82185">
    <property type="entry name" value="Histone H3 K4-specific methyltransferase SET7/9 N-terminal domain"/>
    <property type="match status" value="1"/>
</dbReference>
<dbReference type="Pfam" id="PF05990">
    <property type="entry name" value="DUF900"/>
    <property type="match status" value="1"/>
</dbReference>
<dbReference type="AlphaFoldDB" id="F0ZFI0"/>
<dbReference type="PANTHER" id="PTHR36513:SF1">
    <property type="entry name" value="TRANSMEMBRANE PROTEIN"/>
    <property type="match status" value="1"/>
</dbReference>
<feature type="transmembrane region" description="Helical" evidence="1">
    <location>
        <begin position="132"/>
        <end position="153"/>
    </location>
</feature>
<name>F0ZFI0_DICPU</name>
<keyword evidence="1" id="KW-1133">Transmembrane helix</keyword>
<dbReference type="OMA" id="SNMSERH"/>
<keyword evidence="3" id="KW-1185">Reference proteome</keyword>
<evidence type="ECO:0000256" key="1">
    <source>
        <dbReference type="SAM" id="Phobius"/>
    </source>
</evidence>
<dbReference type="InterPro" id="IPR010297">
    <property type="entry name" value="DUF900_hydrolase"/>
</dbReference>
<dbReference type="GeneID" id="10500117"/>
<organism evidence="2 3">
    <name type="scientific">Dictyostelium purpureum</name>
    <name type="common">Slime mold</name>
    <dbReference type="NCBI Taxonomy" id="5786"/>
    <lineage>
        <taxon>Eukaryota</taxon>
        <taxon>Amoebozoa</taxon>
        <taxon>Evosea</taxon>
        <taxon>Eumycetozoa</taxon>
        <taxon>Dictyostelia</taxon>
        <taxon>Dictyosteliales</taxon>
        <taxon>Dictyosteliaceae</taxon>
        <taxon>Dictyostelium</taxon>
    </lineage>
</organism>
<dbReference type="STRING" id="5786.F0ZFI0"/>
<accession>F0ZFI0</accession>
<dbReference type="OrthoDB" id="10251508at2759"/>
<feature type="transmembrane region" description="Helical" evidence="1">
    <location>
        <begin position="79"/>
        <end position="97"/>
    </location>
</feature>
<keyword evidence="1" id="KW-0812">Transmembrane</keyword>
<dbReference type="SUPFAM" id="SSF53474">
    <property type="entry name" value="alpha/beta-Hydrolases"/>
    <property type="match status" value="1"/>
</dbReference>
<reference evidence="3" key="1">
    <citation type="journal article" date="2011" name="Genome Biol.">
        <title>Comparative genomics of the social amoebae Dictyostelium discoideum and Dictyostelium purpureum.</title>
        <authorList>
            <consortium name="US DOE Joint Genome Institute (JGI-PGF)"/>
            <person name="Sucgang R."/>
            <person name="Kuo A."/>
            <person name="Tian X."/>
            <person name="Salerno W."/>
            <person name="Parikh A."/>
            <person name="Feasley C.L."/>
            <person name="Dalin E."/>
            <person name="Tu H."/>
            <person name="Huang E."/>
            <person name="Barry K."/>
            <person name="Lindquist E."/>
            <person name="Shapiro H."/>
            <person name="Bruce D."/>
            <person name="Schmutz J."/>
            <person name="Salamov A."/>
            <person name="Fey P."/>
            <person name="Gaudet P."/>
            <person name="Anjard C."/>
            <person name="Babu M.M."/>
            <person name="Basu S."/>
            <person name="Bushmanova Y."/>
            <person name="van der Wel H."/>
            <person name="Katoh-Kurasawa M."/>
            <person name="Dinh C."/>
            <person name="Coutinho P.M."/>
            <person name="Saito T."/>
            <person name="Elias M."/>
            <person name="Schaap P."/>
            <person name="Kay R.R."/>
            <person name="Henrissat B."/>
            <person name="Eichinger L."/>
            <person name="Rivero F."/>
            <person name="Putnam N.H."/>
            <person name="West C.M."/>
            <person name="Loomis W.F."/>
            <person name="Chisholm R.L."/>
            <person name="Shaulsky G."/>
            <person name="Strassmann J.E."/>
            <person name="Queller D.C."/>
            <person name="Kuspa A."/>
            <person name="Grigoriev I.V."/>
        </authorList>
    </citation>
    <scope>NUCLEOTIDE SEQUENCE [LARGE SCALE GENOMIC DNA]</scope>
    <source>
        <strain evidence="3">QSDP1</strain>
    </source>
</reference>
<feature type="transmembrane region" description="Helical" evidence="1">
    <location>
        <begin position="160"/>
        <end position="183"/>
    </location>
</feature>
<evidence type="ECO:0000313" key="2">
    <source>
        <dbReference type="EMBL" id="EGC37281.1"/>
    </source>
</evidence>
<dbReference type="Gene3D" id="3.40.50.1820">
    <property type="entry name" value="alpha/beta hydrolase"/>
    <property type="match status" value="1"/>
</dbReference>
<dbReference type="RefSeq" id="XP_003286169.1">
    <property type="nucleotide sequence ID" value="XM_003286121.1"/>
</dbReference>
<dbReference type="Proteomes" id="UP000001064">
    <property type="component" value="Unassembled WGS sequence"/>
</dbReference>
<protein>
    <submittedName>
        <fullName evidence="2">Uncharacterized protein</fullName>
    </submittedName>
</protein>
<sequence length="676" mass="77928">MDVNERTHLLGQPPTILNIIENIENDIDDNPSSSMMNPLGKSMETIDKVDELEFTYWMMKKRQWSRIQRGTFSNEKRGFSLLWFLFFMAAYGTYLFLQIYHFERKDGYILEFILMGFISFSLGLLVPRFAMIVRIVFLEGYSTLYLFFIFNLYYKKQYYIPLISVGSGSLVFTIICFFVYPYIMRCVFSITGAITLNVDKEEWVKGQSNRFEIEKKSIFQKPTKVIYEGPLIDGRPHGIGTWMDTSYQGELLTGYWEDGMPLGPFESFVQSDTRSLLVNLRIIYGTNGGGKSFIDRIPLNTGVASIECCVSGNFFKGYPKVSMIKGPDLCKCSNQNCSCISSLLKKKCWRHIDDDKQLTSIVVSLDKKMDTLAITGYKPESGKKNKKISITMTENNRLVADSSWISSESNEGILFIHGYDHDLKDALKRFAQFLALGHFPNYIKPFVFNWPSSTSPLLYWCAHSVASDNDNHRDLQKFIESLGHAGIRNLHIMCHSMGTRFFLRSFSKIKKAFSKEKHIKPQEHSNHQVNKPEKNSNKINLTNLIFLNPDYEINTFKNDYDELRTYCPRITVYADHRDEAIKMAFRITQKRNLGNNIFGIQDDMGGLLDVDIIDTGDLDSNMSERHHSFFNINRLMVDDLHDLIVTGKRATERTSRLKSVNNIFRFSILPSNVVVV</sequence>
<gene>
    <name evidence="2" type="ORF">DICPUDRAFT_46613</name>
</gene>
<dbReference type="KEGG" id="dpp:DICPUDRAFT_46613"/>
<dbReference type="InParanoid" id="F0ZFI0"/>
<dbReference type="InterPro" id="IPR029058">
    <property type="entry name" value="AB_hydrolase_fold"/>
</dbReference>